<proteinExistence type="predicted"/>
<feature type="compositionally biased region" description="Basic and acidic residues" evidence="1">
    <location>
        <begin position="31"/>
        <end position="48"/>
    </location>
</feature>
<dbReference type="OrthoDB" id="5406088at2"/>
<evidence type="ECO:0000313" key="3">
    <source>
        <dbReference type="EMBL" id="TVM15673.1"/>
    </source>
</evidence>
<comment type="caution">
    <text evidence="3">The sequence shown here is derived from an EMBL/GenBank/DDBJ whole genome shotgun (WGS) entry which is preliminary data.</text>
</comment>
<dbReference type="InterPro" id="IPR031316">
    <property type="entry name" value="FlgM_C"/>
</dbReference>
<dbReference type="EMBL" id="QMIE01000015">
    <property type="protein sequence ID" value="TVM15673.1"/>
    <property type="molecule type" value="Genomic_DNA"/>
</dbReference>
<dbReference type="Pfam" id="PF04316">
    <property type="entry name" value="FlgM"/>
    <property type="match status" value="1"/>
</dbReference>
<dbReference type="Proteomes" id="UP000448292">
    <property type="component" value="Unassembled WGS sequence"/>
</dbReference>
<name>A0A7M3MBS1_9BACT</name>
<feature type="domain" description="Anti-sigma-28 factor FlgM C-terminal" evidence="2">
    <location>
        <begin position="67"/>
        <end position="106"/>
    </location>
</feature>
<organism evidence="3 4">
    <name type="scientific">Oceanidesulfovibrio indonesiensis</name>
    <dbReference type="NCBI Taxonomy" id="54767"/>
    <lineage>
        <taxon>Bacteria</taxon>
        <taxon>Pseudomonadati</taxon>
        <taxon>Thermodesulfobacteriota</taxon>
        <taxon>Desulfovibrionia</taxon>
        <taxon>Desulfovibrionales</taxon>
        <taxon>Desulfovibrionaceae</taxon>
        <taxon>Oceanidesulfovibrio</taxon>
    </lineage>
</organism>
<dbReference type="InterPro" id="IPR035890">
    <property type="entry name" value="Anti-sigma-28_factor_FlgM_sf"/>
</dbReference>
<reference evidence="3 4" key="1">
    <citation type="submission" date="2018-06" db="EMBL/GenBank/DDBJ databases">
        <title>Complete genome of Desulfovibrio indonesiensis P37SLT.</title>
        <authorList>
            <person name="Crispim J.S."/>
            <person name="Vidigal P.M.P."/>
            <person name="Silva L.C.F."/>
            <person name="Laguardia C.N."/>
            <person name="Araujo L.C."/>
            <person name="Dias R.S."/>
            <person name="Sousa M.P."/>
            <person name="Paula S.O."/>
            <person name="Silva C."/>
        </authorList>
    </citation>
    <scope>NUCLEOTIDE SEQUENCE [LARGE SCALE GENOMIC DNA]</scope>
    <source>
        <strain evidence="3 4">P37SLT</strain>
    </source>
</reference>
<evidence type="ECO:0000256" key="1">
    <source>
        <dbReference type="SAM" id="MobiDB-lite"/>
    </source>
</evidence>
<keyword evidence="4" id="KW-1185">Reference proteome</keyword>
<dbReference type="AlphaFoldDB" id="A0A7M3MBS1"/>
<accession>A0A7M3MBS1</accession>
<sequence>MPIDIIYRNCPRSPNASTPMDVKKPLHSIEHLDRTEQNRGNRALREKGGGPMDFATELARCQEASKQEHSKAAAEQERAERVQALKQKVAKGMYRADLHEVARNLLFDDNSEPLL</sequence>
<feature type="region of interest" description="Disordered" evidence="1">
    <location>
        <begin position="31"/>
        <end position="51"/>
    </location>
</feature>
<evidence type="ECO:0000313" key="4">
    <source>
        <dbReference type="Proteomes" id="UP000448292"/>
    </source>
</evidence>
<dbReference type="SUPFAM" id="SSF101498">
    <property type="entry name" value="Anti-sigma factor FlgM"/>
    <property type="match status" value="1"/>
</dbReference>
<evidence type="ECO:0000259" key="2">
    <source>
        <dbReference type="Pfam" id="PF04316"/>
    </source>
</evidence>
<gene>
    <name evidence="3" type="ORF">DPQ33_14870</name>
</gene>
<protein>
    <recommendedName>
        <fullName evidence="2">Anti-sigma-28 factor FlgM C-terminal domain-containing protein</fullName>
    </recommendedName>
</protein>